<dbReference type="EMBL" id="CAUYUJ010021470">
    <property type="protein sequence ID" value="CAK0904821.1"/>
    <property type="molecule type" value="Genomic_DNA"/>
</dbReference>
<evidence type="ECO:0000313" key="3">
    <source>
        <dbReference type="Proteomes" id="UP001189429"/>
    </source>
</evidence>
<feature type="compositionally biased region" description="Low complexity" evidence="1">
    <location>
        <begin position="287"/>
        <end position="298"/>
    </location>
</feature>
<reference evidence="2" key="1">
    <citation type="submission" date="2023-10" db="EMBL/GenBank/DDBJ databases">
        <authorList>
            <person name="Chen Y."/>
            <person name="Shah S."/>
            <person name="Dougan E. K."/>
            <person name="Thang M."/>
            <person name="Chan C."/>
        </authorList>
    </citation>
    <scope>NUCLEOTIDE SEQUENCE [LARGE SCALE GENOMIC DNA]</scope>
</reference>
<organism evidence="2 3">
    <name type="scientific">Prorocentrum cordatum</name>
    <dbReference type="NCBI Taxonomy" id="2364126"/>
    <lineage>
        <taxon>Eukaryota</taxon>
        <taxon>Sar</taxon>
        <taxon>Alveolata</taxon>
        <taxon>Dinophyceae</taxon>
        <taxon>Prorocentrales</taxon>
        <taxon>Prorocentraceae</taxon>
        <taxon>Prorocentrum</taxon>
    </lineage>
</organism>
<feature type="compositionally biased region" description="Low complexity" evidence="1">
    <location>
        <begin position="137"/>
        <end position="151"/>
    </location>
</feature>
<dbReference type="Proteomes" id="UP001189429">
    <property type="component" value="Unassembled WGS sequence"/>
</dbReference>
<feature type="compositionally biased region" description="Basic and acidic residues" evidence="1">
    <location>
        <begin position="299"/>
        <end position="318"/>
    </location>
</feature>
<comment type="caution">
    <text evidence="2">The sequence shown here is derived from an EMBL/GenBank/DDBJ whole genome shotgun (WGS) entry which is preliminary data.</text>
</comment>
<evidence type="ECO:0000256" key="1">
    <source>
        <dbReference type="SAM" id="MobiDB-lite"/>
    </source>
</evidence>
<accession>A0ABN9Y0P2</accession>
<name>A0ABN9Y0P2_9DINO</name>
<gene>
    <name evidence="2" type="ORF">PCOR1329_LOCUS80739</name>
</gene>
<evidence type="ECO:0000313" key="2">
    <source>
        <dbReference type="EMBL" id="CAK0904821.1"/>
    </source>
</evidence>
<keyword evidence="3" id="KW-1185">Reference proteome</keyword>
<protein>
    <submittedName>
        <fullName evidence="2">Uncharacterized protein</fullName>
    </submittedName>
</protein>
<sequence length="527" mass="56518">MASGRAKVEIAQEDLNGVIRKWQGEILGFHFTGSYEDIARKNVNFLASVNGRTARVSAKDLQQGLKEVLGEADTAPSARAKTMAETLSWCNKRSGNKELQRLPPAAQTAIHAGKVEAAGGGQHSPASTPPSSAKLRGSPGAASAASGGAAPSAADQGAAILALYGARGPPRKRKGDEGAHVAPSQETVASGPPSTRKARAALAYQAEKTATFKEDEDWVEYNTMELVRARHCPVAWLGLEEERFRLRQGTKGFAVITVDGEADGERGSSQETHESDLEGAAGGSSKRGPAAADRGPAAADEKPAAEDRGPSLEVEARKPRSQVRQWTAGDYPEAQMREMAAGMVSRLRMREIAEATVTAMTFCGLSTRLYTTLIEVEDPVLRATVLLNWSLTALLMLQFHLYQPSAVPDDGDKMVVQTMTPSTSWARGLSEDTQGSLTTEFRKVDRQISVVECMGKIASFHCLTDLVDGEEPVLSSVLVRGGNVKSFSDLRSLTFFDRKLSEQAPALRRAGKTAPELLETMHRCSTL</sequence>
<feature type="region of interest" description="Disordered" evidence="1">
    <location>
        <begin position="167"/>
        <end position="200"/>
    </location>
</feature>
<proteinExistence type="predicted"/>
<feature type="region of interest" description="Disordered" evidence="1">
    <location>
        <begin position="259"/>
        <end position="324"/>
    </location>
</feature>
<feature type="compositionally biased region" description="Basic and acidic residues" evidence="1">
    <location>
        <begin position="263"/>
        <end position="276"/>
    </location>
</feature>
<feature type="region of interest" description="Disordered" evidence="1">
    <location>
        <begin position="117"/>
        <end position="151"/>
    </location>
</feature>